<dbReference type="STRING" id="1095629.A0A0C9WSX8"/>
<feature type="non-terminal residue" evidence="2">
    <location>
        <position position="124"/>
    </location>
</feature>
<evidence type="ECO:0000313" key="2">
    <source>
        <dbReference type="EMBL" id="KIK01980.1"/>
    </source>
</evidence>
<sequence length="124" mass="13668">RGTKVQHKAGSANRENITVLVTICADGTALQPTIIFKGKRLLKKWGTDNVSAKSFSATENGWTDGGLAQDWMMKDFDPQTKEKAAGETRVLLMDGHSSHFTADLLEYCLANNIEVYGYPPHCTH</sequence>
<feature type="non-terminal residue" evidence="2">
    <location>
        <position position="1"/>
    </location>
</feature>
<dbReference type="AlphaFoldDB" id="A0A0C9WSX8"/>
<protein>
    <recommendedName>
        <fullName evidence="1">DDE-1 domain-containing protein</fullName>
    </recommendedName>
</protein>
<accession>A0A0C9WSX8</accession>
<organism evidence="2 3">
    <name type="scientific">Laccaria amethystina LaAM-08-1</name>
    <dbReference type="NCBI Taxonomy" id="1095629"/>
    <lineage>
        <taxon>Eukaryota</taxon>
        <taxon>Fungi</taxon>
        <taxon>Dikarya</taxon>
        <taxon>Basidiomycota</taxon>
        <taxon>Agaricomycotina</taxon>
        <taxon>Agaricomycetes</taxon>
        <taxon>Agaricomycetidae</taxon>
        <taxon>Agaricales</taxon>
        <taxon>Agaricineae</taxon>
        <taxon>Hydnangiaceae</taxon>
        <taxon>Laccaria</taxon>
    </lineage>
</organism>
<dbReference type="HOGENOM" id="CLU_013929_2_5_1"/>
<dbReference type="InterPro" id="IPR050863">
    <property type="entry name" value="CenT-Element_Derived"/>
</dbReference>
<dbReference type="EMBL" id="KN838599">
    <property type="protein sequence ID" value="KIK01980.1"/>
    <property type="molecule type" value="Genomic_DNA"/>
</dbReference>
<dbReference type="Proteomes" id="UP000054477">
    <property type="component" value="Unassembled WGS sequence"/>
</dbReference>
<reference evidence="2 3" key="1">
    <citation type="submission" date="2014-04" db="EMBL/GenBank/DDBJ databases">
        <authorList>
            <consortium name="DOE Joint Genome Institute"/>
            <person name="Kuo A."/>
            <person name="Kohler A."/>
            <person name="Nagy L.G."/>
            <person name="Floudas D."/>
            <person name="Copeland A."/>
            <person name="Barry K.W."/>
            <person name="Cichocki N."/>
            <person name="Veneault-Fourrey C."/>
            <person name="LaButti K."/>
            <person name="Lindquist E.A."/>
            <person name="Lipzen A."/>
            <person name="Lundell T."/>
            <person name="Morin E."/>
            <person name="Murat C."/>
            <person name="Sun H."/>
            <person name="Tunlid A."/>
            <person name="Henrissat B."/>
            <person name="Grigoriev I.V."/>
            <person name="Hibbett D.S."/>
            <person name="Martin F."/>
            <person name="Nordberg H.P."/>
            <person name="Cantor M.N."/>
            <person name="Hua S.X."/>
        </authorList>
    </citation>
    <scope>NUCLEOTIDE SEQUENCE [LARGE SCALE GENOMIC DNA]</scope>
    <source>
        <strain evidence="2 3">LaAM-08-1</strain>
    </source>
</reference>
<dbReference type="Pfam" id="PF03184">
    <property type="entry name" value="DDE_1"/>
    <property type="match status" value="1"/>
</dbReference>
<keyword evidence="3" id="KW-1185">Reference proteome</keyword>
<evidence type="ECO:0000313" key="3">
    <source>
        <dbReference type="Proteomes" id="UP000054477"/>
    </source>
</evidence>
<dbReference type="GO" id="GO:0005634">
    <property type="term" value="C:nucleus"/>
    <property type="evidence" value="ECO:0007669"/>
    <property type="project" value="TreeGrafter"/>
</dbReference>
<proteinExistence type="predicted"/>
<evidence type="ECO:0000259" key="1">
    <source>
        <dbReference type="Pfam" id="PF03184"/>
    </source>
</evidence>
<dbReference type="GO" id="GO:0003677">
    <property type="term" value="F:DNA binding"/>
    <property type="evidence" value="ECO:0007669"/>
    <property type="project" value="TreeGrafter"/>
</dbReference>
<dbReference type="InterPro" id="IPR004875">
    <property type="entry name" value="DDE_SF_endonuclease_dom"/>
</dbReference>
<name>A0A0C9WSX8_9AGAR</name>
<dbReference type="OrthoDB" id="2917041at2759"/>
<gene>
    <name evidence="2" type="ORF">K443DRAFT_39572</name>
</gene>
<reference evidence="3" key="2">
    <citation type="submission" date="2015-01" db="EMBL/GenBank/DDBJ databases">
        <title>Evolutionary Origins and Diversification of the Mycorrhizal Mutualists.</title>
        <authorList>
            <consortium name="DOE Joint Genome Institute"/>
            <consortium name="Mycorrhizal Genomics Consortium"/>
            <person name="Kohler A."/>
            <person name="Kuo A."/>
            <person name="Nagy L.G."/>
            <person name="Floudas D."/>
            <person name="Copeland A."/>
            <person name="Barry K.W."/>
            <person name="Cichocki N."/>
            <person name="Veneault-Fourrey C."/>
            <person name="LaButti K."/>
            <person name="Lindquist E.A."/>
            <person name="Lipzen A."/>
            <person name="Lundell T."/>
            <person name="Morin E."/>
            <person name="Murat C."/>
            <person name="Riley R."/>
            <person name="Ohm R."/>
            <person name="Sun H."/>
            <person name="Tunlid A."/>
            <person name="Henrissat B."/>
            <person name="Grigoriev I.V."/>
            <person name="Hibbett D.S."/>
            <person name="Martin F."/>
        </authorList>
    </citation>
    <scope>NUCLEOTIDE SEQUENCE [LARGE SCALE GENOMIC DNA]</scope>
    <source>
        <strain evidence="3">LaAM-08-1</strain>
    </source>
</reference>
<dbReference type="PANTHER" id="PTHR19303:SF74">
    <property type="entry name" value="POGO TRANSPOSABLE ELEMENT WITH KRAB DOMAIN"/>
    <property type="match status" value="1"/>
</dbReference>
<feature type="domain" description="DDE-1" evidence="1">
    <location>
        <begin position="15"/>
        <end position="124"/>
    </location>
</feature>
<dbReference type="PANTHER" id="PTHR19303">
    <property type="entry name" value="TRANSPOSON"/>
    <property type="match status" value="1"/>
</dbReference>